<evidence type="ECO:0000256" key="2">
    <source>
        <dbReference type="SAM" id="SignalP"/>
    </source>
</evidence>
<sequence>MLPRPSGPWFMMYLTIVLSDCDLYVEFGDDLRRQDDKWEHYLFEDDEPRLFNRKVTAQDLCLKLQKKSLHPGAQTGKSSVPGLRDLRERLSGTITPQPKSCDPPKP</sequence>
<evidence type="ECO:0000313" key="3">
    <source>
        <dbReference type="EMBL" id="KAK7293134.1"/>
    </source>
</evidence>
<feature type="region of interest" description="Disordered" evidence="1">
    <location>
        <begin position="69"/>
        <end position="106"/>
    </location>
</feature>
<organism evidence="3 4">
    <name type="scientific">Clitoria ternatea</name>
    <name type="common">Butterfly pea</name>
    <dbReference type="NCBI Taxonomy" id="43366"/>
    <lineage>
        <taxon>Eukaryota</taxon>
        <taxon>Viridiplantae</taxon>
        <taxon>Streptophyta</taxon>
        <taxon>Embryophyta</taxon>
        <taxon>Tracheophyta</taxon>
        <taxon>Spermatophyta</taxon>
        <taxon>Magnoliopsida</taxon>
        <taxon>eudicotyledons</taxon>
        <taxon>Gunneridae</taxon>
        <taxon>Pentapetalae</taxon>
        <taxon>rosids</taxon>
        <taxon>fabids</taxon>
        <taxon>Fabales</taxon>
        <taxon>Fabaceae</taxon>
        <taxon>Papilionoideae</taxon>
        <taxon>50 kb inversion clade</taxon>
        <taxon>NPAAA clade</taxon>
        <taxon>indigoferoid/millettioid clade</taxon>
        <taxon>Phaseoleae</taxon>
        <taxon>Clitoria</taxon>
    </lineage>
</organism>
<keyword evidence="2" id="KW-0732">Signal</keyword>
<feature type="chain" id="PRO_5042967073" evidence="2">
    <location>
        <begin position="20"/>
        <end position="106"/>
    </location>
</feature>
<evidence type="ECO:0000256" key="1">
    <source>
        <dbReference type="SAM" id="MobiDB-lite"/>
    </source>
</evidence>
<evidence type="ECO:0000313" key="4">
    <source>
        <dbReference type="Proteomes" id="UP001359559"/>
    </source>
</evidence>
<protein>
    <submittedName>
        <fullName evidence="3">Uncharacterized protein</fullName>
    </submittedName>
</protein>
<dbReference type="AlphaFoldDB" id="A0AAN9PDA4"/>
<keyword evidence="4" id="KW-1185">Reference proteome</keyword>
<name>A0AAN9PDA4_CLITE</name>
<dbReference type="Proteomes" id="UP001359559">
    <property type="component" value="Unassembled WGS sequence"/>
</dbReference>
<comment type="caution">
    <text evidence="3">The sequence shown here is derived from an EMBL/GenBank/DDBJ whole genome shotgun (WGS) entry which is preliminary data.</text>
</comment>
<accession>A0AAN9PDA4</accession>
<feature type="signal peptide" evidence="2">
    <location>
        <begin position="1"/>
        <end position="19"/>
    </location>
</feature>
<dbReference type="EMBL" id="JAYKXN010000004">
    <property type="protein sequence ID" value="KAK7293134.1"/>
    <property type="molecule type" value="Genomic_DNA"/>
</dbReference>
<reference evidence="3 4" key="1">
    <citation type="submission" date="2024-01" db="EMBL/GenBank/DDBJ databases">
        <title>The genomes of 5 underutilized Papilionoideae crops provide insights into root nodulation and disease resistance.</title>
        <authorList>
            <person name="Yuan L."/>
        </authorList>
    </citation>
    <scope>NUCLEOTIDE SEQUENCE [LARGE SCALE GENOMIC DNA]</scope>
    <source>
        <strain evidence="3">LY-2023</strain>
        <tissue evidence="3">Leaf</tissue>
    </source>
</reference>
<gene>
    <name evidence="3" type="ORF">RJT34_15995</name>
</gene>
<proteinExistence type="predicted"/>